<evidence type="ECO:0000256" key="1">
    <source>
        <dbReference type="SAM" id="MobiDB-lite"/>
    </source>
</evidence>
<feature type="region of interest" description="Disordered" evidence="1">
    <location>
        <begin position="81"/>
        <end position="106"/>
    </location>
</feature>
<evidence type="ECO:0000313" key="5">
    <source>
        <dbReference type="Proteomes" id="UP001601976"/>
    </source>
</evidence>
<keyword evidence="2" id="KW-0812">Transmembrane</keyword>
<reference evidence="4 5" key="1">
    <citation type="submission" date="2024-10" db="EMBL/GenBank/DDBJ databases">
        <title>The Natural Products Discovery Center: Release of the First 8490 Sequenced Strains for Exploring Actinobacteria Biosynthetic Diversity.</title>
        <authorList>
            <person name="Kalkreuter E."/>
            <person name="Kautsar S.A."/>
            <person name="Yang D."/>
            <person name="Bader C.D."/>
            <person name="Teijaro C.N."/>
            <person name="Fluegel L."/>
            <person name="Davis C.M."/>
            <person name="Simpson J.R."/>
            <person name="Lauterbach L."/>
            <person name="Steele A.D."/>
            <person name="Gui C."/>
            <person name="Meng S."/>
            <person name="Li G."/>
            <person name="Viehrig K."/>
            <person name="Ye F."/>
            <person name="Su P."/>
            <person name="Kiefer A.F."/>
            <person name="Nichols A."/>
            <person name="Cepeda A.J."/>
            <person name="Yan W."/>
            <person name="Fan B."/>
            <person name="Jiang Y."/>
            <person name="Adhikari A."/>
            <person name="Zheng C.-J."/>
            <person name="Schuster L."/>
            <person name="Cowan T.M."/>
            <person name="Smanski M.J."/>
            <person name="Chevrette M.G."/>
            <person name="De Carvalho L.P.S."/>
            <person name="Shen B."/>
        </authorList>
    </citation>
    <scope>NUCLEOTIDE SEQUENCE [LARGE SCALE GENOMIC DNA]</scope>
    <source>
        <strain evidence="4 5">NPDC003029</strain>
    </source>
</reference>
<proteinExistence type="predicted"/>
<gene>
    <name evidence="4" type="ORF">ACFYWW_22355</name>
</gene>
<feature type="region of interest" description="Disordered" evidence="1">
    <location>
        <begin position="282"/>
        <end position="404"/>
    </location>
</feature>
<keyword evidence="2" id="KW-1133">Transmembrane helix</keyword>
<protein>
    <submittedName>
        <fullName evidence="4">DUF5667 domain-containing protein</fullName>
    </submittedName>
</protein>
<feature type="compositionally biased region" description="Low complexity" evidence="1">
    <location>
        <begin position="382"/>
        <end position="397"/>
    </location>
</feature>
<evidence type="ECO:0000256" key="2">
    <source>
        <dbReference type="SAM" id="Phobius"/>
    </source>
</evidence>
<dbReference type="RefSeq" id="WP_387896590.1">
    <property type="nucleotide sequence ID" value="NZ_JBIAPK010000007.1"/>
</dbReference>
<accession>A0ABW6RIR0</accession>
<evidence type="ECO:0000259" key="3">
    <source>
        <dbReference type="Pfam" id="PF18915"/>
    </source>
</evidence>
<feature type="compositionally biased region" description="Low complexity" evidence="1">
    <location>
        <begin position="353"/>
        <end position="369"/>
    </location>
</feature>
<keyword evidence="2" id="KW-0472">Membrane</keyword>
<keyword evidence="5" id="KW-1185">Reference proteome</keyword>
<dbReference type="EMBL" id="JBIAPK010000007">
    <property type="protein sequence ID" value="MFF3341430.1"/>
    <property type="molecule type" value="Genomic_DNA"/>
</dbReference>
<sequence length="404" mass="42048">MIANVSAHRRANAFAQALEARTPQGTAADQPEETAEGPEAARLLALANGLGELPSPELDPEVKVVQRAQLIAAMEAMVAESGAPTGPTVPEQRTGRGTHRASPLRKLRPRSRWSKGIAAGGLTVGVAAGAFSGVAAASSDALPGDSLYGLKRGMEDVKLGMAGDDADRGEIYLDKAATRLMEARRLMERGRAAELDHEQLGEVRRTLSGMTHDAGEGHRLLTRAYERDGSIGSIQALSSFAKSHREAWSNLRERLPVQLADVGEQVSSVFDAIDEDVAPLQSLLPRAPKSSENPGRPGGSTQDRTGTPGTDRPAAPSSTTSSGGRTGGDSKPHPSAPRSTAEDDGLIGGAPGDLLDPPSADTTTPSSPSSKDKDRNNPPVPDVTVPPLLPGILPGLGIEEENAP</sequence>
<organism evidence="4 5">
    <name type="scientific">Streptomyces flavidovirens</name>
    <dbReference type="NCBI Taxonomy" id="67298"/>
    <lineage>
        <taxon>Bacteria</taxon>
        <taxon>Bacillati</taxon>
        <taxon>Actinomycetota</taxon>
        <taxon>Actinomycetes</taxon>
        <taxon>Kitasatosporales</taxon>
        <taxon>Streptomycetaceae</taxon>
        <taxon>Streptomyces</taxon>
    </lineage>
</organism>
<evidence type="ECO:0000313" key="4">
    <source>
        <dbReference type="EMBL" id="MFF3341430.1"/>
    </source>
</evidence>
<feature type="transmembrane region" description="Helical" evidence="2">
    <location>
        <begin position="116"/>
        <end position="137"/>
    </location>
</feature>
<comment type="caution">
    <text evidence="4">The sequence shown here is derived from an EMBL/GenBank/DDBJ whole genome shotgun (WGS) entry which is preliminary data.</text>
</comment>
<feature type="compositionally biased region" description="Low complexity" evidence="1">
    <location>
        <begin position="310"/>
        <end position="323"/>
    </location>
</feature>
<feature type="region of interest" description="Disordered" evidence="1">
    <location>
        <begin position="18"/>
        <end position="38"/>
    </location>
</feature>
<feature type="compositionally biased region" description="Basic residues" evidence="1">
    <location>
        <begin position="96"/>
        <end position="106"/>
    </location>
</feature>
<name>A0ABW6RIR0_9ACTN</name>
<dbReference type="Pfam" id="PF18915">
    <property type="entry name" value="DUF5667"/>
    <property type="match status" value="1"/>
</dbReference>
<dbReference type="InterPro" id="IPR043725">
    <property type="entry name" value="DUF5667"/>
</dbReference>
<feature type="compositionally biased region" description="Polar residues" evidence="1">
    <location>
        <begin position="299"/>
        <end position="308"/>
    </location>
</feature>
<feature type="domain" description="DUF5667" evidence="3">
    <location>
        <begin position="141"/>
        <end position="257"/>
    </location>
</feature>
<dbReference type="Proteomes" id="UP001601976">
    <property type="component" value="Unassembled WGS sequence"/>
</dbReference>